<evidence type="ECO:0000256" key="1">
    <source>
        <dbReference type="SAM" id="MobiDB-lite"/>
    </source>
</evidence>
<organism evidence="2 3">
    <name type="scientific">Saccharothrix espanaensis (strain ATCC 51144 / DSM 44229 / JCM 9112 / NBRC 15066 / NRRL 15764)</name>
    <dbReference type="NCBI Taxonomy" id="1179773"/>
    <lineage>
        <taxon>Bacteria</taxon>
        <taxon>Bacillati</taxon>
        <taxon>Actinomycetota</taxon>
        <taxon>Actinomycetes</taxon>
        <taxon>Pseudonocardiales</taxon>
        <taxon>Pseudonocardiaceae</taxon>
        <taxon>Saccharothrix</taxon>
    </lineage>
</organism>
<sequence length="206" mass="22013">MAGYTTVPIAEQVGMIRVENLRHVPALVAAAGMWRTSRSWLEERHAALMGAVDDLRAQWHGNAGALFRDRVLADASALSSWSGPALSPRFPFLPASLFGSVATSGVVDRITGLVTAIRQTSALVERLYADYERLPADRKAAATATTQRLTGEELDRLAPKYDAVAAAMDAAAGPRWTGPRGGADGVPPVYPPHSPQQNTGRRGEDL</sequence>
<reference evidence="2 3" key="1">
    <citation type="journal article" date="2012" name="BMC Genomics">
        <title>Complete genome sequence of Saccharothrix espanaensis DSM 44229T and comparison to the other completely sequenced Pseudonocardiaceae.</title>
        <authorList>
            <person name="Strobel T."/>
            <person name="Al-Dilaimi A."/>
            <person name="Blom J."/>
            <person name="Gessner A."/>
            <person name="Kalinowski J."/>
            <person name="Luzhetska M."/>
            <person name="Puhler A."/>
            <person name="Szczepanowski R."/>
            <person name="Bechthold A."/>
            <person name="Ruckert C."/>
        </authorList>
    </citation>
    <scope>NUCLEOTIDE SEQUENCE [LARGE SCALE GENOMIC DNA]</scope>
    <source>
        <strain evidence="3">ATCC 51144 / DSM 44229 / JCM 9112 / NBRC 15066 / NRRL 15764</strain>
    </source>
</reference>
<feature type="region of interest" description="Disordered" evidence="1">
    <location>
        <begin position="173"/>
        <end position="206"/>
    </location>
</feature>
<dbReference type="EMBL" id="HE804045">
    <property type="protein sequence ID" value="CCH33996.1"/>
    <property type="molecule type" value="Genomic_DNA"/>
</dbReference>
<dbReference type="Proteomes" id="UP000006281">
    <property type="component" value="Chromosome"/>
</dbReference>
<proteinExistence type="predicted"/>
<name>K0K6N8_SACES</name>
<protein>
    <recommendedName>
        <fullName evidence="4">PPE family domain-containing protein</fullName>
    </recommendedName>
</protein>
<dbReference type="STRING" id="1179773.BN6_67590"/>
<dbReference type="HOGENOM" id="CLU_1331146_0_0_11"/>
<keyword evidence="3" id="KW-1185">Reference proteome</keyword>
<dbReference type="KEGG" id="sesp:BN6_67590"/>
<dbReference type="BioCyc" id="SESP1179773:BN6_RS32585-MONOMER"/>
<evidence type="ECO:0000313" key="2">
    <source>
        <dbReference type="EMBL" id="CCH33996.1"/>
    </source>
</evidence>
<evidence type="ECO:0000313" key="3">
    <source>
        <dbReference type="Proteomes" id="UP000006281"/>
    </source>
</evidence>
<dbReference type="OrthoDB" id="3638037at2"/>
<evidence type="ECO:0008006" key="4">
    <source>
        <dbReference type="Google" id="ProtNLM"/>
    </source>
</evidence>
<dbReference type="RefSeq" id="WP_015104107.1">
    <property type="nucleotide sequence ID" value="NC_019673.1"/>
</dbReference>
<dbReference type="AlphaFoldDB" id="K0K6N8"/>
<accession>K0K6N8</accession>
<gene>
    <name evidence="2" type="ordered locus">BN6_67590</name>
</gene>
<dbReference type="PATRIC" id="fig|1179773.3.peg.6813"/>